<protein>
    <submittedName>
        <fullName evidence="1">Uncharacterized protein</fullName>
    </submittedName>
</protein>
<dbReference type="AlphaFoldDB" id="A0A1H3ZXZ7"/>
<organism evidence="1 2">
    <name type="scientific">Selenomonas ruminantium</name>
    <dbReference type="NCBI Taxonomy" id="971"/>
    <lineage>
        <taxon>Bacteria</taxon>
        <taxon>Bacillati</taxon>
        <taxon>Bacillota</taxon>
        <taxon>Negativicutes</taxon>
        <taxon>Selenomonadales</taxon>
        <taxon>Selenomonadaceae</taxon>
        <taxon>Selenomonas</taxon>
    </lineage>
</organism>
<evidence type="ECO:0000313" key="1">
    <source>
        <dbReference type="EMBL" id="SEA28291.1"/>
    </source>
</evidence>
<sequence>MGFFDKLKELDNEDTNRKIEDIEKEPMPEVLPSPANIFLGRELYAIDCRGANLYVHEKAVVIDRTAGGLWNIGDRNFKVIPLKSIVAIQAKLEGGFLTGYIEFETANSPLSIGRGDKAERRSENSVILSGTRERYEQAREALEYVFKHIC</sequence>
<dbReference type="Proteomes" id="UP000183469">
    <property type="component" value="Unassembled WGS sequence"/>
</dbReference>
<evidence type="ECO:0000313" key="2">
    <source>
        <dbReference type="Proteomes" id="UP000183469"/>
    </source>
</evidence>
<name>A0A1H3ZXZ7_SELRU</name>
<proteinExistence type="predicted"/>
<reference evidence="1 2" key="1">
    <citation type="submission" date="2016-10" db="EMBL/GenBank/DDBJ databases">
        <authorList>
            <person name="de Groot N.N."/>
        </authorList>
    </citation>
    <scope>NUCLEOTIDE SEQUENCE [LARGE SCALE GENOMIC DNA]</scope>
    <source>
        <strain evidence="1 2">DSM 2872</strain>
    </source>
</reference>
<gene>
    <name evidence="1" type="ORF">SAMN05660648_02623</name>
</gene>
<dbReference type="EMBL" id="FNQG01000013">
    <property type="protein sequence ID" value="SEA28291.1"/>
    <property type="molecule type" value="Genomic_DNA"/>
</dbReference>
<accession>A0A1H3ZXZ7</accession>
<dbReference type="RefSeq" id="WP_218138770.1">
    <property type="nucleotide sequence ID" value="NZ_FNQG01000013.1"/>
</dbReference>